<reference evidence="2" key="1">
    <citation type="journal article" date="2014" name="Int. J. Syst. Evol. Microbiol.">
        <title>Complete genome sequence of Corynebacterium casei LMG S-19264T (=DSM 44701T), isolated from a smear-ripened cheese.</title>
        <authorList>
            <consortium name="US DOE Joint Genome Institute (JGI-PGF)"/>
            <person name="Walter F."/>
            <person name="Albersmeier A."/>
            <person name="Kalinowski J."/>
            <person name="Ruckert C."/>
        </authorList>
    </citation>
    <scope>NUCLEOTIDE SEQUENCE</scope>
    <source>
        <strain evidence="2">JCM 19831</strain>
    </source>
</reference>
<keyword evidence="3" id="KW-1185">Reference proteome</keyword>
<sequence>MSIVVERDSGVVRLTLDRPERRNALTVDGFAELGRVLGEIARTPADRAVLITGAGGAFCAGADLSAGVPEESVVRLMDRINDAARALHRLPQPTIAAVGGPAVGAGMSLALGCDLVVASPAATFCQVFVKRGLSPDFGSSWLLPRLVGLQAAKRLALLGDTITAEQARDLGLVWEVTAPDDLLGTASALARRLADGPPIAMALTKRLLDASFTSTFDDALDAEAAASAVNTATEDVAEAFAAFAAKRPAVFRGR</sequence>
<name>A0A917X669_9ACTN</name>
<dbReference type="Gene3D" id="3.90.226.10">
    <property type="entry name" value="2-enoyl-CoA Hydratase, Chain A, domain 1"/>
    <property type="match status" value="1"/>
</dbReference>
<comment type="caution">
    <text evidence="2">The sequence shown here is derived from an EMBL/GenBank/DDBJ whole genome shotgun (WGS) entry which is preliminary data.</text>
</comment>
<dbReference type="InterPro" id="IPR014748">
    <property type="entry name" value="Enoyl-CoA_hydra_C"/>
</dbReference>
<dbReference type="PANTHER" id="PTHR43459:SF1">
    <property type="entry name" value="EG:BACN32G11.4 PROTEIN"/>
    <property type="match status" value="1"/>
</dbReference>
<dbReference type="AlphaFoldDB" id="A0A917X669"/>
<evidence type="ECO:0000313" key="3">
    <source>
        <dbReference type="Proteomes" id="UP000642070"/>
    </source>
</evidence>
<dbReference type="InterPro" id="IPR001753">
    <property type="entry name" value="Enoyl-CoA_hydra/iso"/>
</dbReference>
<proteinExistence type="inferred from homology"/>
<accession>A0A917X669</accession>
<protein>
    <submittedName>
        <fullName evidence="2">2-(1,2-epoxy-1,2-dihydrophenyl)acetyl-CoA isomerase</fullName>
    </submittedName>
</protein>
<dbReference type="Gene3D" id="1.10.12.10">
    <property type="entry name" value="Lyase 2-enoyl-coa Hydratase, Chain A, domain 2"/>
    <property type="match status" value="1"/>
</dbReference>
<dbReference type="EMBL" id="BMPI01000070">
    <property type="protein sequence ID" value="GGM75104.1"/>
    <property type="molecule type" value="Genomic_DNA"/>
</dbReference>
<reference evidence="2" key="2">
    <citation type="submission" date="2020-09" db="EMBL/GenBank/DDBJ databases">
        <authorList>
            <person name="Sun Q."/>
            <person name="Ohkuma M."/>
        </authorList>
    </citation>
    <scope>NUCLEOTIDE SEQUENCE</scope>
    <source>
        <strain evidence="2">JCM 19831</strain>
    </source>
</reference>
<dbReference type="SUPFAM" id="SSF52096">
    <property type="entry name" value="ClpP/crotonase"/>
    <property type="match status" value="1"/>
</dbReference>
<gene>
    <name evidence="2" type="ORF">GCM10007977_090830</name>
</gene>
<dbReference type="RefSeq" id="WP_190256300.1">
    <property type="nucleotide sequence ID" value="NZ_BMPI01000070.1"/>
</dbReference>
<dbReference type="InterPro" id="IPR029045">
    <property type="entry name" value="ClpP/crotonase-like_dom_sf"/>
</dbReference>
<dbReference type="CDD" id="cd06558">
    <property type="entry name" value="crotonase-like"/>
    <property type="match status" value="1"/>
</dbReference>
<evidence type="ECO:0000313" key="2">
    <source>
        <dbReference type="EMBL" id="GGM75104.1"/>
    </source>
</evidence>
<dbReference type="GO" id="GO:0016853">
    <property type="term" value="F:isomerase activity"/>
    <property type="evidence" value="ECO:0007669"/>
    <property type="project" value="UniProtKB-KW"/>
</dbReference>
<comment type="similarity">
    <text evidence="1">Belongs to the enoyl-CoA hydratase/isomerase family.</text>
</comment>
<dbReference type="PANTHER" id="PTHR43459">
    <property type="entry name" value="ENOYL-COA HYDRATASE"/>
    <property type="match status" value="1"/>
</dbReference>
<organism evidence="2 3">
    <name type="scientific">Dactylosporangium sucinum</name>
    <dbReference type="NCBI Taxonomy" id="1424081"/>
    <lineage>
        <taxon>Bacteria</taxon>
        <taxon>Bacillati</taxon>
        <taxon>Actinomycetota</taxon>
        <taxon>Actinomycetes</taxon>
        <taxon>Micromonosporales</taxon>
        <taxon>Micromonosporaceae</taxon>
        <taxon>Dactylosporangium</taxon>
    </lineage>
</organism>
<evidence type="ECO:0000256" key="1">
    <source>
        <dbReference type="ARBA" id="ARBA00005254"/>
    </source>
</evidence>
<dbReference type="Proteomes" id="UP000642070">
    <property type="component" value="Unassembled WGS sequence"/>
</dbReference>
<keyword evidence="2" id="KW-0413">Isomerase</keyword>
<dbReference type="Pfam" id="PF00378">
    <property type="entry name" value="ECH_1"/>
    <property type="match status" value="1"/>
</dbReference>